<dbReference type="WBParaSite" id="JU765_v2.g1171.t1">
    <property type="protein sequence ID" value="JU765_v2.g1171.t1"/>
    <property type="gene ID" value="JU765_v2.g1171"/>
</dbReference>
<sequence length="455" mass="52817">MDEIISLVSNLVIYVVYLFGWHIFNVFKILKRRFDGTNVVSLKKARVGRIIFRKKRDPEEIVRREDFWTILKRRFDGTNVVSLKKARVGRIIFRKKRDPEEIVRREDFWTVDDGFVDRNVLKTANWTVYSIDKAGVVLVELPKPLSEYTIEKYPFCYLPLFDEAMRTAQLDLASFTELADELEVDNKPPRTLFFTNTARCASTLFGSMLQHKDHSVVLGEHSTLMVMSIGFAENYWSAWEVERYLPALIKMHRKCVPSDKLFVFKGSSTEVKLVPFLSKLMPEIRHVFMFRKKGCDSVEKTVLRHPAQFFLAKMYNFSPFLTTSLFGFLVACEGPLNRELKPATPKEFAMLVYGGPYFYYKQNLDAFDLGVVWHHELIKDPENVLKPIFENLDLPLDLMADAKECLKKDSQENTFLSQTALAGIRVTEMTSELKASLVRYAERLQMEPEVSGLFE</sequence>
<reference evidence="2" key="1">
    <citation type="submission" date="2022-11" db="UniProtKB">
        <authorList>
            <consortium name="WormBaseParasite"/>
        </authorList>
    </citation>
    <scope>IDENTIFICATION</scope>
</reference>
<name>A0AC34Q0G4_9BILA</name>
<organism evidence="1 2">
    <name type="scientific">Panagrolaimus sp. JU765</name>
    <dbReference type="NCBI Taxonomy" id="591449"/>
    <lineage>
        <taxon>Eukaryota</taxon>
        <taxon>Metazoa</taxon>
        <taxon>Ecdysozoa</taxon>
        <taxon>Nematoda</taxon>
        <taxon>Chromadorea</taxon>
        <taxon>Rhabditida</taxon>
        <taxon>Tylenchina</taxon>
        <taxon>Panagrolaimomorpha</taxon>
        <taxon>Panagrolaimoidea</taxon>
        <taxon>Panagrolaimidae</taxon>
        <taxon>Panagrolaimus</taxon>
    </lineage>
</organism>
<protein>
    <submittedName>
        <fullName evidence="2">Uncharacterized protein</fullName>
    </submittedName>
</protein>
<dbReference type="Proteomes" id="UP000887576">
    <property type="component" value="Unplaced"/>
</dbReference>
<accession>A0AC34Q0G4</accession>
<proteinExistence type="predicted"/>
<evidence type="ECO:0000313" key="1">
    <source>
        <dbReference type="Proteomes" id="UP000887576"/>
    </source>
</evidence>
<evidence type="ECO:0000313" key="2">
    <source>
        <dbReference type="WBParaSite" id="JU765_v2.g1171.t1"/>
    </source>
</evidence>